<name>A0A4Q9H6E0_9BURK</name>
<keyword evidence="2" id="KW-0449">Lipoprotein</keyword>
<keyword evidence="2" id="KW-0812">Transmembrane</keyword>
<dbReference type="SUPFAM" id="SSF54626">
    <property type="entry name" value="Chalcone isomerase"/>
    <property type="match status" value="1"/>
</dbReference>
<keyword evidence="3" id="KW-1185">Reference proteome</keyword>
<protein>
    <submittedName>
        <fullName evidence="2">Lipoprotein transmembrane</fullName>
    </submittedName>
</protein>
<dbReference type="Gene3D" id="3.50.70.10">
    <property type="match status" value="1"/>
</dbReference>
<dbReference type="InterPro" id="IPR016087">
    <property type="entry name" value="Chalcone_isomerase"/>
</dbReference>
<dbReference type="InterPro" id="IPR036298">
    <property type="entry name" value="Chalcone_isomerase_sf"/>
</dbReference>
<organism evidence="2 3">
    <name type="scientific">Aquabacterium lacunae</name>
    <dbReference type="NCBI Taxonomy" id="2528630"/>
    <lineage>
        <taxon>Bacteria</taxon>
        <taxon>Pseudomonadati</taxon>
        <taxon>Pseudomonadota</taxon>
        <taxon>Betaproteobacteria</taxon>
        <taxon>Burkholderiales</taxon>
        <taxon>Aquabacterium</taxon>
    </lineage>
</organism>
<evidence type="ECO:0000259" key="1">
    <source>
        <dbReference type="Pfam" id="PF16036"/>
    </source>
</evidence>
<sequence length="182" mass="19509">MGLSATGAWAAEVNGIKFDDSMTVGGKSLVLNGLGVRHKVVKVYAVGLYLTEKKTDTAGVLALNGPKRFRLVTMRDISSEELAQAVLTGVNKNLDKDEKSKYVSQLVKFGELFNEIETGKKGDVIIGDYIPGTGTVITFNGKQLGQPLPDLGFYNAILRIWIGSSPADPTLKPLLLGDKPDA</sequence>
<gene>
    <name evidence="2" type="ORF">EYS42_02820</name>
</gene>
<proteinExistence type="predicted"/>
<dbReference type="EMBL" id="SIXI01000001">
    <property type="protein sequence ID" value="TBO34597.1"/>
    <property type="molecule type" value="Genomic_DNA"/>
</dbReference>
<dbReference type="AlphaFoldDB" id="A0A4Q9H6E0"/>
<evidence type="ECO:0000313" key="2">
    <source>
        <dbReference type="EMBL" id="TBO34597.1"/>
    </source>
</evidence>
<dbReference type="OrthoDB" id="9795336at2"/>
<dbReference type="InterPro" id="IPR016088">
    <property type="entry name" value="Chalcone_isomerase_3-sand"/>
</dbReference>
<dbReference type="Proteomes" id="UP000292120">
    <property type="component" value="Unassembled WGS sequence"/>
</dbReference>
<dbReference type="Pfam" id="PF16036">
    <property type="entry name" value="Chalcone_3"/>
    <property type="match status" value="1"/>
</dbReference>
<dbReference type="GO" id="GO:0016872">
    <property type="term" value="F:intramolecular lyase activity"/>
    <property type="evidence" value="ECO:0007669"/>
    <property type="project" value="InterPro"/>
</dbReference>
<keyword evidence="2" id="KW-0472">Membrane</keyword>
<comment type="caution">
    <text evidence="2">The sequence shown here is derived from an EMBL/GenBank/DDBJ whole genome shotgun (WGS) entry which is preliminary data.</text>
</comment>
<dbReference type="PANTHER" id="PTHR47698:SF2">
    <property type="entry name" value="FATTY-ACID-BINDING PROTEIN 3, CHLOROPLASTIC"/>
    <property type="match status" value="1"/>
</dbReference>
<feature type="domain" description="Chalcone isomerase" evidence="1">
    <location>
        <begin position="10"/>
        <end position="177"/>
    </location>
</feature>
<evidence type="ECO:0000313" key="3">
    <source>
        <dbReference type="Proteomes" id="UP000292120"/>
    </source>
</evidence>
<accession>A0A4Q9H6E0</accession>
<reference evidence="2 3" key="1">
    <citation type="submission" date="2019-02" db="EMBL/GenBank/DDBJ databases">
        <title>Aquabacterium sp. strain KMB7.</title>
        <authorList>
            <person name="Chen W.-M."/>
        </authorList>
    </citation>
    <scope>NUCLEOTIDE SEQUENCE [LARGE SCALE GENOMIC DNA]</scope>
    <source>
        <strain evidence="2 3">KMB7</strain>
    </source>
</reference>
<dbReference type="PANTHER" id="PTHR47698">
    <property type="entry name" value="FATTY-ACID-BINDING PROTEIN 3, CHLOROPLASTIC"/>
    <property type="match status" value="1"/>
</dbReference>